<reference evidence="3 4" key="1">
    <citation type="submission" date="2013-03" db="EMBL/GenBank/DDBJ databases">
        <title>The Genome Sequence of Phialophora europaea CBS 101466.</title>
        <authorList>
            <consortium name="The Broad Institute Genomics Platform"/>
            <person name="Cuomo C."/>
            <person name="de Hoog S."/>
            <person name="Gorbushina A."/>
            <person name="Walker B."/>
            <person name="Young S.K."/>
            <person name="Zeng Q."/>
            <person name="Gargeya S."/>
            <person name="Fitzgerald M."/>
            <person name="Haas B."/>
            <person name="Abouelleil A."/>
            <person name="Allen A.W."/>
            <person name="Alvarado L."/>
            <person name="Arachchi H.M."/>
            <person name="Berlin A.M."/>
            <person name="Chapman S.B."/>
            <person name="Gainer-Dewar J."/>
            <person name="Goldberg J."/>
            <person name="Griggs A."/>
            <person name="Gujja S."/>
            <person name="Hansen M."/>
            <person name="Howarth C."/>
            <person name="Imamovic A."/>
            <person name="Ireland A."/>
            <person name="Larimer J."/>
            <person name="McCowan C."/>
            <person name="Murphy C."/>
            <person name="Pearson M."/>
            <person name="Poon T.W."/>
            <person name="Priest M."/>
            <person name="Roberts A."/>
            <person name="Saif S."/>
            <person name="Shea T."/>
            <person name="Sisk P."/>
            <person name="Sykes S."/>
            <person name="Wortman J."/>
            <person name="Nusbaum C."/>
            <person name="Birren B."/>
        </authorList>
    </citation>
    <scope>NUCLEOTIDE SEQUENCE [LARGE SCALE GENOMIC DNA]</scope>
    <source>
        <strain evidence="3 4">CBS 101466</strain>
    </source>
</reference>
<evidence type="ECO:0000313" key="3">
    <source>
        <dbReference type="EMBL" id="ETN38826.1"/>
    </source>
</evidence>
<dbReference type="EMBL" id="KB822722">
    <property type="protein sequence ID" value="ETN38826.1"/>
    <property type="molecule type" value="Genomic_DNA"/>
</dbReference>
<proteinExistence type="predicted"/>
<accession>W2RQN4</accession>
<evidence type="ECO:0000313" key="4">
    <source>
        <dbReference type="Proteomes" id="UP000030752"/>
    </source>
</evidence>
<feature type="compositionally biased region" description="Basic and acidic residues" evidence="1">
    <location>
        <begin position="201"/>
        <end position="218"/>
    </location>
</feature>
<dbReference type="InterPro" id="IPR000467">
    <property type="entry name" value="G_patch_dom"/>
</dbReference>
<feature type="domain" description="G-patch" evidence="2">
    <location>
        <begin position="27"/>
        <end position="87"/>
    </location>
</feature>
<dbReference type="GO" id="GO:0003676">
    <property type="term" value="F:nucleic acid binding"/>
    <property type="evidence" value="ECO:0007669"/>
    <property type="project" value="InterPro"/>
</dbReference>
<dbReference type="GeneID" id="19974204"/>
<dbReference type="HOGENOM" id="CLU_052839_1_0_1"/>
<keyword evidence="4" id="KW-1185">Reference proteome</keyword>
<protein>
    <recommendedName>
        <fullName evidence="2">G-patch domain-containing protein</fullName>
    </recommendedName>
</protein>
<dbReference type="InParanoid" id="W2RQN4"/>
<evidence type="ECO:0000259" key="2">
    <source>
        <dbReference type="PROSITE" id="PS50174"/>
    </source>
</evidence>
<dbReference type="OrthoDB" id="29523at2759"/>
<dbReference type="PROSITE" id="PS50174">
    <property type="entry name" value="G_PATCH"/>
    <property type="match status" value="1"/>
</dbReference>
<dbReference type="Proteomes" id="UP000030752">
    <property type="component" value="Unassembled WGS sequence"/>
</dbReference>
<feature type="region of interest" description="Disordered" evidence="1">
    <location>
        <begin position="148"/>
        <end position="313"/>
    </location>
</feature>
<dbReference type="VEuPathDB" id="FungiDB:HMPREF1541_06865"/>
<dbReference type="STRING" id="1220924.W2RQN4"/>
<organism evidence="3 4">
    <name type="scientific">Cyphellophora europaea (strain CBS 101466)</name>
    <name type="common">Phialophora europaea</name>
    <dbReference type="NCBI Taxonomy" id="1220924"/>
    <lineage>
        <taxon>Eukaryota</taxon>
        <taxon>Fungi</taxon>
        <taxon>Dikarya</taxon>
        <taxon>Ascomycota</taxon>
        <taxon>Pezizomycotina</taxon>
        <taxon>Eurotiomycetes</taxon>
        <taxon>Chaetothyriomycetidae</taxon>
        <taxon>Chaetothyriales</taxon>
        <taxon>Cyphellophoraceae</taxon>
        <taxon>Cyphellophora</taxon>
    </lineage>
</organism>
<dbReference type="eggNOG" id="KOG2809">
    <property type="taxonomic scope" value="Eukaryota"/>
</dbReference>
<dbReference type="AlphaFoldDB" id="W2RQN4"/>
<gene>
    <name evidence="3" type="ORF">HMPREF1541_06865</name>
</gene>
<dbReference type="RefSeq" id="XP_008719415.1">
    <property type="nucleotide sequence ID" value="XM_008721193.1"/>
</dbReference>
<sequence>MGLAAPRQRRRIAADPRNLTWSNNASGTSFGHKIMTSQGWAEGQSLGSKSSVHHAAHARDENAARLAAARVGVVFKDDTLGLGAKLKSKDVEGQRTGMDAFMGLLGRLNAKGEKEVEAVERKQEEKKLERYALGRWGGMVFVPGGVLVGGDEYSGKKQAREAEEKKRRAEEAEGSADAGEGGETSEDRARRRDEKKKRKEERRARREAKAARRAEKAAKKSQTTLQATSADEEEASRSTSRSTSVSKRRSKPAPDEPVSSASSDSEEVTAKAVKKSKKRQHSETSTPVLSDTTPAPFPRPTVRSGRQILRGRNIEAKRRAFQDAKGLDGIFMRAAG</sequence>
<feature type="compositionally biased region" description="Basic and acidic residues" evidence="1">
    <location>
        <begin position="153"/>
        <end position="171"/>
    </location>
</feature>
<evidence type="ECO:0000256" key="1">
    <source>
        <dbReference type="SAM" id="MobiDB-lite"/>
    </source>
</evidence>
<feature type="compositionally biased region" description="Polar residues" evidence="1">
    <location>
        <begin position="283"/>
        <end position="293"/>
    </location>
</feature>
<name>W2RQN4_CYPE1</name>